<reference evidence="3 4" key="1">
    <citation type="submission" date="2020-08" db="EMBL/GenBank/DDBJ databases">
        <title>Genomic Encyclopedia of Type Strains, Phase IV (KMG-IV): sequencing the most valuable type-strain genomes for metagenomic binning, comparative biology and taxonomic classification.</title>
        <authorList>
            <person name="Goeker M."/>
        </authorList>
    </citation>
    <scope>NUCLEOTIDE SEQUENCE [LARGE SCALE GENOMIC DNA]</scope>
    <source>
        <strain evidence="3 4">DSM 25966</strain>
    </source>
</reference>
<dbReference type="GO" id="GO:0016020">
    <property type="term" value="C:membrane"/>
    <property type="evidence" value="ECO:0007669"/>
    <property type="project" value="TreeGrafter"/>
</dbReference>
<accession>A0A840ASY0</accession>
<protein>
    <submittedName>
        <fullName evidence="3">3-oxoadipate enol-lactonase</fullName>
        <ecNumber evidence="3">3.1.1.24</ecNumber>
    </submittedName>
</protein>
<dbReference type="PANTHER" id="PTHR43798:SF31">
    <property type="entry name" value="AB HYDROLASE SUPERFAMILY PROTEIN YCLE"/>
    <property type="match status" value="1"/>
</dbReference>
<feature type="domain" description="AB hydrolase-1" evidence="2">
    <location>
        <begin position="23"/>
        <end position="246"/>
    </location>
</feature>
<dbReference type="InterPro" id="IPR026968">
    <property type="entry name" value="PcaD/CatD"/>
</dbReference>
<dbReference type="InterPro" id="IPR000073">
    <property type="entry name" value="AB_hydrolase_1"/>
</dbReference>
<dbReference type="EC" id="3.1.1.24" evidence="3"/>
<comment type="caution">
    <text evidence="3">The sequence shown here is derived from an EMBL/GenBank/DDBJ whole genome shotgun (WGS) entry which is preliminary data.</text>
</comment>
<dbReference type="Pfam" id="PF00561">
    <property type="entry name" value="Abhydrolase_1"/>
    <property type="match status" value="1"/>
</dbReference>
<dbReference type="NCBIfam" id="TIGR02427">
    <property type="entry name" value="protocat_pcaD"/>
    <property type="match status" value="1"/>
</dbReference>
<dbReference type="InterPro" id="IPR050266">
    <property type="entry name" value="AB_hydrolase_sf"/>
</dbReference>
<proteinExistence type="predicted"/>
<gene>
    <name evidence="3" type="ORF">GGR25_003816</name>
</gene>
<dbReference type="GO" id="GO:0047570">
    <property type="term" value="F:3-oxoadipate enol-lactonase activity"/>
    <property type="evidence" value="ECO:0007669"/>
    <property type="project" value="UniProtKB-EC"/>
</dbReference>
<sequence length="261" mass="28454">MPRITMDDGIGLYVEAAPDNGKPPLLLLNALGSDHTLWDQQVPVFSEHFRIIRFDDRGHGQSDIPDTPYTIDRLGRDARGVLEAFDIDSAHVVGVSKGGMVGAWLGANSPEHVEKLVISSSAPHLAPRDVWEGRANTARNEGVAALVDAVIGRWFTEEFRLGQPETIARVRAMILGTSNEGYAACCEALAEMDLRDDLELIPVPALVLCGDSDPGVQPAKTREWVATIEGARLEVIRKCAHLPNIEQAATFDKLVLDFLQS</sequence>
<dbReference type="AlphaFoldDB" id="A0A840ASY0"/>
<keyword evidence="4" id="KW-1185">Reference proteome</keyword>
<dbReference type="Proteomes" id="UP000553963">
    <property type="component" value="Unassembled WGS sequence"/>
</dbReference>
<organism evidence="3 4">
    <name type="scientific">Kaistia hirudinis</name>
    <dbReference type="NCBI Taxonomy" id="1293440"/>
    <lineage>
        <taxon>Bacteria</taxon>
        <taxon>Pseudomonadati</taxon>
        <taxon>Pseudomonadota</taxon>
        <taxon>Alphaproteobacteria</taxon>
        <taxon>Hyphomicrobiales</taxon>
        <taxon>Kaistiaceae</taxon>
        <taxon>Kaistia</taxon>
    </lineage>
</organism>
<dbReference type="GO" id="GO:0042952">
    <property type="term" value="P:beta-ketoadipate pathway"/>
    <property type="evidence" value="ECO:0007669"/>
    <property type="project" value="InterPro"/>
</dbReference>
<name>A0A840ASY0_9HYPH</name>
<dbReference type="SUPFAM" id="SSF53474">
    <property type="entry name" value="alpha/beta-Hydrolases"/>
    <property type="match status" value="1"/>
</dbReference>
<evidence type="ECO:0000256" key="1">
    <source>
        <dbReference type="ARBA" id="ARBA00022801"/>
    </source>
</evidence>
<evidence type="ECO:0000313" key="4">
    <source>
        <dbReference type="Proteomes" id="UP000553963"/>
    </source>
</evidence>
<dbReference type="InterPro" id="IPR029058">
    <property type="entry name" value="AB_hydrolase_fold"/>
</dbReference>
<dbReference type="RefSeq" id="WP_183400424.1">
    <property type="nucleotide sequence ID" value="NZ_JACIDS010000005.1"/>
</dbReference>
<dbReference type="PANTHER" id="PTHR43798">
    <property type="entry name" value="MONOACYLGLYCEROL LIPASE"/>
    <property type="match status" value="1"/>
</dbReference>
<evidence type="ECO:0000313" key="3">
    <source>
        <dbReference type="EMBL" id="MBB3932752.1"/>
    </source>
</evidence>
<dbReference type="PRINTS" id="PR00111">
    <property type="entry name" value="ABHYDROLASE"/>
</dbReference>
<dbReference type="EMBL" id="JACIDS010000005">
    <property type="protein sequence ID" value="MBB3932752.1"/>
    <property type="molecule type" value="Genomic_DNA"/>
</dbReference>
<evidence type="ECO:0000259" key="2">
    <source>
        <dbReference type="Pfam" id="PF00561"/>
    </source>
</evidence>
<dbReference type="Gene3D" id="3.40.50.1820">
    <property type="entry name" value="alpha/beta hydrolase"/>
    <property type="match status" value="1"/>
</dbReference>
<keyword evidence="1 3" id="KW-0378">Hydrolase</keyword>